<sequence>MKIGILGAGNIGGNLGKLWAETGHEVFFAVRSPQSDKVQAILNSITANFHTGTIEEAVTFADVILLSIHWQNVPEILTQIQDIITDKILIDSTNRMIPPPADTTGSAAGDIARLLPTAKIIKAFNTLGANNLTNLQFGAENASTFICGDDTEAKSIVTQLAQEIGFDVVDVGLLNTAPLIESLAKLWVQISRQYGRETAFKLLKR</sequence>
<dbReference type="PANTHER" id="PTHR14239">
    <property type="entry name" value="DUDULIN-RELATED"/>
    <property type="match status" value="1"/>
</dbReference>
<dbReference type="Pfam" id="PF03807">
    <property type="entry name" value="F420_oxidored"/>
    <property type="match status" value="1"/>
</dbReference>
<keyword evidence="1" id="KW-0560">Oxidoreductase</keyword>
<dbReference type="PANTHER" id="PTHR14239:SF0">
    <property type="entry name" value="F420-DEPENDENT NADP REDUCTASE"/>
    <property type="match status" value="1"/>
</dbReference>
<gene>
    <name evidence="3" type="ORF">WJM97_09245</name>
</gene>
<dbReference type="RefSeq" id="WP_353932751.1">
    <property type="nucleotide sequence ID" value="NZ_CP150886.1"/>
</dbReference>
<evidence type="ECO:0000313" key="3">
    <source>
        <dbReference type="EMBL" id="WZB89856.1"/>
    </source>
</evidence>
<organism evidence="3 4">
    <name type="scientific">Okeanomitos corallinicola TIOX110</name>
    <dbReference type="NCBI Taxonomy" id="3133117"/>
    <lineage>
        <taxon>Bacteria</taxon>
        <taxon>Bacillati</taxon>
        <taxon>Cyanobacteriota</taxon>
        <taxon>Cyanophyceae</taxon>
        <taxon>Nostocales</taxon>
        <taxon>Aphanizomenonaceae</taxon>
        <taxon>Okeanomitos</taxon>
    </lineage>
</organism>
<dbReference type="InterPro" id="IPR036291">
    <property type="entry name" value="NAD(P)-bd_dom_sf"/>
</dbReference>
<dbReference type="Gene3D" id="3.40.50.720">
    <property type="entry name" value="NAD(P)-binding Rossmann-like Domain"/>
    <property type="match status" value="1"/>
</dbReference>
<dbReference type="EMBL" id="CP150886">
    <property type="protein sequence ID" value="WZB89856.1"/>
    <property type="molecule type" value="Genomic_DNA"/>
</dbReference>
<keyword evidence="4" id="KW-1185">Reference proteome</keyword>
<protein>
    <submittedName>
        <fullName evidence="3">NADPH-dependent F420 reductase</fullName>
    </submittedName>
</protein>
<dbReference type="InterPro" id="IPR051267">
    <property type="entry name" value="STEAP_metalloreductase"/>
</dbReference>
<accession>A0ABZ2UWS9</accession>
<evidence type="ECO:0000256" key="1">
    <source>
        <dbReference type="ARBA" id="ARBA00023002"/>
    </source>
</evidence>
<name>A0ABZ2UWS9_9CYAN</name>
<dbReference type="Proteomes" id="UP001483337">
    <property type="component" value="Chromosome"/>
</dbReference>
<reference evidence="3 4" key="1">
    <citation type="submission" date="2024-04" db="EMBL/GenBank/DDBJ databases">
        <title>Okeanomitos corallinicola gen. &amp; sp. nov. (Nostocales, Cyanobacteria), a new toxic marine heterocyst-forming cyanobacterium from a coral reef.</title>
        <authorList>
            <person name="Li H."/>
            <person name="Li R."/>
            <person name="Kang J."/>
            <person name="Hii K.S."/>
            <person name="Mohamed H.F."/>
            <person name="Xu X."/>
            <person name="Luo Z."/>
        </authorList>
    </citation>
    <scope>NUCLEOTIDE SEQUENCE [LARGE SCALE GENOMIC DNA]</scope>
    <source>
        <strain evidence="3 4">TIOX110</strain>
    </source>
</reference>
<dbReference type="SUPFAM" id="SSF51735">
    <property type="entry name" value="NAD(P)-binding Rossmann-fold domains"/>
    <property type="match status" value="1"/>
</dbReference>
<evidence type="ECO:0000259" key="2">
    <source>
        <dbReference type="Pfam" id="PF03807"/>
    </source>
</evidence>
<dbReference type="InterPro" id="IPR028939">
    <property type="entry name" value="P5C_Rdtase_cat_N"/>
</dbReference>
<feature type="domain" description="Pyrroline-5-carboxylate reductase catalytic N-terminal" evidence="2">
    <location>
        <begin position="2"/>
        <end position="94"/>
    </location>
</feature>
<evidence type="ECO:0000313" key="4">
    <source>
        <dbReference type="Proteomes" id="UP001483337"/>
    </source>
</evidence>
<proteinExistence type="predicted"/>